<dbReference type="InterPro" id="IPR036390">
    <property type="entry name" value="WH_DNA-bd_sf"/>
</dbReference>
<dbReference type="OrthoDB" id="9806226at2"/>
<keyword evidence="4" id="KW-0131">Cell cycle</keyword>
<dbReference type="Gene3D" id="1.10.10.10">
    <property type="entry name" value="Winged helix-like DNA-binding domain superfamily/Winged helix DNA-binding domain"/>
    <property type="match status" value="2"/>
</dbReference>
<accession>H0US54</accession>
<evidence type="ECO:0000256" key="1">
    <source>
        <dbReference type="ARBA" id="ARBA00022490"/>
    </source>
</evidence>
<sequence length="203" mass="22023">MISSSPLHDQDLSVDLDRKVEALLFVSSGPVGERELASFLGVSSKDIRASLGRLKARYEGASGLDLISVAEGWLMVTAEDLAEVVAAFRDVSQSQRLRLSRAAVETLAAVAYHQPITRAEIEEIRGVRCDRVLDTLLKHGLIRVGGRKKSPGNPLLYRTTSRFMDLFGLSSLSDLPSLEDLMEEIGGYEEGCSSEAGGDVVED</sequence>
<dbReference type="HOGENOM" id="CLU_045647_5_2_0"/>
<dbReference type="AlphaFoldDB" id="H0US54"/>
<evidence type="ECO:0000256" key="4">
    <source>
        <dbReference type="ARBA" id="ARBA00023306"/>
    </source>
</evidence>
<proteinExistence type="predicted"/>
<evidence type="ECO:0000313" key="6">
    <source>
        <dbReference type="Proteomes" id="UP000005730"/>
    </source>
</evidence>
<keyword evidence="3" id="KW-0159">Chromosome partition</keyword>
<keyword evidence="6" id="KW-1185">Reference proteome</keyword>
<dbReference type="eggNOG" id="COG1386">
    <property type="taxonomic scope" value="Bacteria"/>
</dbReference>
<dbReference type="GO" id="GO:0051301">
    <property type="term" value="P:cell division"/>
    <property type="evidence" value="ECO:0007669"/>
    <property type="project" value="UniProtKB-KW"/>
</dbReference>
<dbReference type="EMBL" id="CM001377">
    <property type="protein sequence ID" value="EHM10143.1"/>
    <property type="molecule type" value="Genomic_DNA"/>
</dbReference>
<keyword evidence="2" id="KW-0132">Cell division</keyword>
<organism evidence="5 6">
    <name type="scientific">Thermanaerovibrio velox DSM 12556</name>
    <dbReference type="NCBI Taxonomy" id="926567"/>
    <lineage>
        <taxon>Bacteria</taxon>
        <taxon>Thermotogati</taxon>
        <taxon>Synergistota</taxon>
        <taxon>Synergistia</taxon>
        <taxon>Synergistales</taxon>
        <taxon>Synergistaceae</taxon>
        <taxon>Thermanaerovibrio</taxon>
    </lineage>
</organism>
<dbReference type="PANTHER" id="PTHR34298">
    <property type="entry name" value="SEGREGATION AND CONDENSATION PROTEIN B"/>
    <property type="match status" value="1"/>
</dbReference>
<evidence type="ECO:0000256" key="2">
    <source>
        <dbReference type="ARBA" id="ARBA00022618"/>
    </source>
</evidence>
<dbReference type="InterPro" id="IPR036388">
    <property type="entry name" value="WH-like_DNA-bd_sf"/>
</dbReference>
<keyword evidence="1" id="KW-0963">Cytoplasm</keyword>
<protein>
    <submittedName>
        <fullName evidence="5">Segregation and condensation protein B</fullName>
    </submittedName>
</protein>
<dbReference type="RefSeq" id="WP_006583637.1">
    <property type="nucleotide sequence ID" value="NZ_CM001377.1"/>
</dbReference>
<dbReference type="Proteomes" id="UP000005730">
    <property type="component" value="Chromosome"/>
</dbReference>
<evidence type="ECO:0000313" key="5">
    <source>
        <dbReference type="EMBL" id="EHM10143.1"/>
    </source>
</evidence>
<dbReference type="Pfam" id="PF04079">
    <property type="entry name" value="SMC_ScpB"/>
    <property type="match status" value="1"/>
</dbReference>
<dbReference type="GO" id="GO:0051304">
    <property type="term" value="P:chromosome separation"/>
    <property type="evidence" value="ECO:0007669"/>
    <property type="project" value="InterPro"/>
</dbReference>
<gene>
    <name evidence="5" type="ORF">TheveDRAFT_1014</name>
</gene>
<dbReference type="PANTHER" id="PTHR34298:SF2">
    <property type="entry name" value="SEGREGATION AND CONDENSATION PROTEIN B"/>
    <property type="match status" value="1"/>
</dbReference>
<name>H0US54_9BACT</name>
<dbReference type="SUPFAM" id="SSF46785">
    <property type="entry name" value="Winged helix' DNA-binding domain"/>
    <property type="match status" value="2"/>
</dbReference>
<dbReference type="PIRSF" id="PIRSF019345">
    <property type="entry name" value="ScpB"/>
    <property type="match status" value="1"/>
</dbReference>
<dbReference type="NCBIfam" id="TIGR00281">
    <property type="entry name" value="SMC-Scp complex subunit ScpB"/>
    <property type="match status" value="1"/>
</dbReference>
<dbReference type="STRING" id="926567.TheveDRAFT_1014"/>
<dbReference type="InterPro" id="IPR005234">
    <property type="entry name" value="ScpB_csome_segregation"/>
</dbReference>
<reference evidence="5 6" key="1">
    <citation type="submission" date="2011-10" db="EMBL/GenBank/DDBJ databases">
        <title>The Noncontiguous Finished genome of Thermanaerovibrio velox DSM 12556.</title>
        <authorList>
            <consortium name="US DOE Joint Genome Institute (JGI-PGF)"/>
            <person name="Lucas S."/>
            <person name="Copeland A."/>
            <person name="Lapidus A."/>
            <person name="Glavina del Rio T."/>
            <person name="Dalin E."/>
            <person name="Tice H."/>
            <person name="Bruce D."/>
            <person name="Goodwin L."/>
            <person name="Pitluck S."/>
            <person name="Peters L."/>
            <person name="Mikhailova N."/>
            <person name="Teshima H."/>
            <person name="Kyrpides N."/>
            <person name="Mavromatis K."/>
            <person name="Ivanova N."/>
            <person name="Markowitz V."/>
            <person name="Cheng J.-F."/>
            <person name="Hugenholtz P."/>
            <person name="Woyke T."/>
            <person name="Wu D."/>
            <person name="Spring S."/>
            <person name="Brambilla E.-M."/>
            <person name="Klenk H.-P."/>
            <person name="Eisen J.A."/>
        </authorList>
    </citation>
    <scope>NUCLEOTIDE SEQUENCE [LARGE SCALE GENOMIC DNA]</scope>
    <source>
        <strain evidence="5 6">DSM 12556</strain>
    </source>
</reference>
<evidence type="ECO:0000256" key="3">
    <source>
        <dbReference type="ARBA" id="ARBA00022829"/>
    </source>
</evidence>